<evidence type="ECO:0000256" key="4">
    <source>
        <dbReference type="ARBA" id="ARBA00022989"/>
    </source>
</evidence>
<keyword evidence="5 6" id="KW-0472">Membrane</keyword>
<feature type="transmembrane region" description="Helical" evidence="6">
    <location>
        <begin position="289"/>
        <end position="309"/>
    </location>
</feature>
<evidence type="ECO:0000256" key="1">
    <source>
        <dbReference type="ARBA" id="ARBA00004651"/>
    </source>
</evidence>
<feature type="transmembrane region" description="Helical" evidence="6">
    <location>
        <begin position="149"/>
        <end position="169"/>
    </location>
</feature>
<proteinExistence type="predicted"/>
<feature type="transmembrane region" description="Helical" evidence="6">
    <location>
        <begin position="315"/>
        <end position="340"/>
    </location>
</feature>
<dbReference type="CDD" id="cd06174">
    <property type="entry name" value="MFS"/>
    <property type="match status" value="1"/>
</dbReference>
<dbReference type="InterPro" id="IPR020846">
    <property type="entry name" value="MFS_dom"/>
</dbReference>
<comment type="subcellular location">
    <subcellularLocation>
        <location evidence="1">Cell membrane</location>
        <topology evidence="1">Multi-pass membrane protein</topology>
    </subcellularLocation>
</comment>
<reference evidence="9" key="1">
    <citation type="journal article" date="2019" name="Int. J. Syst. Evol. Microbiol.">
        <title>The Global Catalogue of Microorganisms (GCM) 10K type strain sequencing project: providing services to taxonomists for standard genome sequencing and annotation.</title>
        <authorList>
            <consortium name="The Broad Institute Genomics Platform"/>
            <consortium name="The Broad Institute Genome Sequencing Center for Infectious Disease"/>
            <person name="Wu L."/>
            <person name="Ma J."/>
        </authorList>
    </citation>
    <scope>NUCLEOTIDE SEQUENCE [LARGE SCALE GENOMIC DNA]</scope>
    <source>
        <strain evidence="9">CGMCC 1.19029</strain>
    </source>
</reference>
<name>A0ABV8RW86_9BURK</name>
<dbReference type="Gene3D" id="1.20.1250.20">
    <property type="entry name" value="MFS general substrate transporter like domains"/>
    <property type="match status" value="1"/>
</dbReference>
<dbReference type="InterPro" id="IPR036259">
    <property type="entry name" value="MFS_trans_sf"/>
</dbReference>
<keyword evidence="9" id="KW-1185">Reference proteome</keyword>
<dbReference type="SUPFAM" id="SSF103473">
    <property type="entry name" value="MFS general substrate transporter"/>
    <property type="match status" value="1"/>
</dbReference>
<evidence type="ECO:0000256" key="5">
    <source>
        <dbReference type="ARBA" id="ARBA00023136"/>
    </source>
</evidence>
<evidence type="ECO:0000256" key="2">
    <source>
        <dbReference type="ARBA" id="ARBA00022475"/>
    </source>
</evidence>
<protein>
    <submittedName>
        <fullName evidence="8">CynX/NimT family MFS transporter</fullName>
    </submittedName>
</protein>
<organism evidence="8 9">
    <name type="scientific">Castellaniella hirudinis</name>
    <dbReference type="NCBI Taxonomy" id="1144617"/>
    <lineage>
        <taxon>Bacteria</taxon>
        <taxon>Pseudomonadati</taxon>
        <taxon>Pseudomonadota</taxon>
        <taxon>Betaproteobacteria</taxon>
        <taxon>Burkholderiales</taxon>
        <taxon>Alcaligenaceae</taxon>
        <taxon>Castellaniella</taxon>
    </lineage>
</organism>
<feature type="transmembrane region" description="Helical" evidence="6">
    <location>
        <begin position="89"/>
        <end position="113"/>
    </location>
</feature>
<evidence type="ECO:0000259" key="7">
    <source>
        <dbReference type="PROSITE" id="PS50850"/>
    </source>
</evidence>
<accession>A0ABV8RW86</accession>
<keyword evidence="2" id="KW-1003">Cell membrane</keyword>
<dbReference type="PANTHER" id="PTHR43124">
    <property type="entry name" value="PURINE EFFLUX PUMP PBUE"/>
    <property type="match status" value="1"/>
</dbReference>
<feature type="transmembrane region" description="Helical" evidence="6">
    <location>
        <begin position="247"/>
        <end position="268"/>
    </location>
</feature>
<feature type="transmembrane region" description="Helical" evidence="6">
    <location>
        <begin position="216"/>
        <end position="235"/>
    </location>
</feature>
<feature type="transmembrane region" description="Helical" evidence="6">
    <location>
        <begin position="175"/>
        <end position="195"/>
    </location>
</feature>
<feature type="transmembrane region" description="Helical" evidence="6">
    <location>
        <begin position="57"/>
        <end position="77"/>
    </location>
</feature>
<dbReference type="PROSITE" id="PS50850">
    <property type="entry name" value="MFS"/>
    <property type="match status" value="1"/>
</dbReference>
<feature type="transmembrane region" description="Helical" evidence="6">
    <location>
        <begin position="383"/>
        <end position="402"/>
    </location>
</feature>
<dbReference type="InterPro" id="IPR050189">
    <property type="entry name" value="MFS_Efflux_Transporters"/>
</dbReference>
<dbReference type="Pfam" id="PF07690">
    <property type="entry name" value="MFS_1"/>
    <property type="match status" value="1"/>
</dbReference>
<sequence length="416" mass="43447">MPPHADPESRTAVETHAAVRAALFLVLVGMCAALHIWKVPPALPQLQAEFHLSLVESGFLLSAVQLGGLILGLPIALVAERIGLRRCVLIGLAILAATSMLGALLDASLLVLLCRAAEGLGVLMVAMPIPSLIRRLVPPDRLSRIMGFWGSYMPLGTVVILLTGSWVLSLSSWQLLWSLLAALTLCCLLLTARLVPPDPAANPDQPRHSPMQLVRTTLGSLNVWLVALIFGLYAGQWIAVIGFLPTIYAAQGVGGTTAGLLTAIVAGVNAIGNLSAGRLLHRGVPGWQLLVAGLATMILCAWAAFGAGLPASGQFVAVLMFSMVGGLVPATLFVLGLTLAPSPQTTAPTIGWMQQGSSLGQFVGPPVVAWVVNRAGGDWQWTWTATGAFAATGIVLAVLIGLRTRPRTNGAGAKRP</sequence>
<feature type="transmembrane region" description="Helical" evidence="6">
    <location>
        <begin position="17"/>
        <end position="37"/>
    </location>
</feature>
<keyword evidence="4 6" id="KW-1133">Transmembrane helix</keyword>
<keyword evidence="3 6" id="KW-0812">Transmembrane</keyword>
<dbReference type="RefSeq" id="WP_376812108.1">
    <property type="nucleotide sequence ID" value="NZ_JBHSDY010000003.1"/>
</dbReference>
<dbReference type="Proteomes" id="UP001595756">
    <property type="component" value="Unassembled WGS sequence"/>
</dbReference>
<evidence type="ECO:0000313" key="8">
    <source>
        <dbReference type="EMBL" id="MFC4297549.1"/>
    </source>
</evidence>
<dbReference type="InterPro" id="IPR011701">
    <property type="entry name" value="MFS"/>
</dbReference>
<gene>
    <name evidence="8" type="ORF">ACFO0J_05785</name>
</gene>
<dbReference type="PANTHER" id="PTHR43124:SF3">
    <property type="entry name" value="CHLORAMPHENICOL EFFLUX PUMP RV0191"/>
    <property type="match status" value="1"/>
</dbReference>
<dbReference type="EMBL" id="JBHSDY010000003">
    <property type="protein sequence ID" value="MFC4297549.1"/>
    <property type="molecule type" value="Genomic_DNA"/>
</dbReference>
<comment type="caution">
    <text evidence="8">The sequence shown here is derived from an EMBL/GenBank/DDBJ whole genome shotgun (WGS) entry which is preliminary data.</text>
</comment>
<evidence type="ECO:0000313" key="9">
    <source>
        <dbReference type="Proteomes" id="UP001595756"/>
    </source>
</evidence>
<feature type="domain" description="Major facilitator superfamily (MFS) profile" evidence="7">
    <location>
        <begin position="21"/>
        <end position="405"/>
    </location>
</feature>
<evidence type="ECO:0000256" key="6">
    <source>
        <dbReference type="SAM" id="Phobius"/>
    </source>
</evidence>
<evidence type="ECO:0000256" key="3">
    <source>
        <dbReference type="ARBA" id="ARBA00022692"/>
    </source>
</evidence>